<proteinExistence type="predicted"/>
<dbReference type="CDD" id="cd09272">
    <property type="entry name" value="RNase_HI_RT_Ty1"/>
    <property type="match status" value="1"/>
</dbReference>
<organism evidence="2 3">
    <name type="scientific">Gossypium stocksii</name>
    <dbReference type="NCBI Taxonomy" id="47602"/>
    <lineage>
        <taxon>Eukaryota</taxon>
        <taxon>Viridiplantae</taxon>
        <taxon>Streptophyta</taxon>
        <taxon>Embryophyta</taxon>
        <taxon>Tracheophyta</taxon>
        <taxon>Spermatophyta</taxon>
        <taxon>Magnoliopsida</taxon>
        <taxon>eudicotyledons</taxon>
        <taxon>Gunneridae</taxon>
        <taxon>Pentapetalae</taxon>
        <taxon>rosids</taxon>
        <taxon>malvids</taxon>
        <taxon>Malvales</taxon>
        <taxon>Malvaceae</taxon>
        <taxon>Malvoideae</taxon>
        <taxon>Gossypium</taxon>
    </lineage>
</organism>
<comment type="caution">
    <text evidence="2">The sequence shown here is derived from an EMBL/GenBank/DDBJ whole genome shotgun (WGS) entry which is preliminary data.</text>
</comment>
<protein>
    <recommendedName>
        <fullName evidence="1">Reverse transcriptase Ty1/copia-type domain-containing protein</fullName>
    </recommendedName>
</protein>
<name>A0A9D4ALE9_9ROSI</name>
<keyword evidence="3" id="KW-1185">Reference proteome</keyword>
<accession>A0A9D4ALE9</accession>
<dbReference type="Pfam" id="PF07727">
    <property type="entry name" value="RVT_2"/>
    <property type="match status" value="1"/>
</dbReference>
<evidence type="ECO:0000259" key="1">
    <source>
        <dbReference type="Pfam" id="PF07727"/>
    </source>
</evidence>
<dbReference type="PANTHER" id="PTHR11439">
    <property type="entry name" value="GAG-POL-RELATED RETROTRANSPOSON"/>
    <property type="match status" value="1"/>
</dbReference>
<dbReference type="AlphaFoldDB" id="A0A9D4ALE9"/>
<dbReference type="InterPro" id="IPR013103">
    <property type="entry name" value="RVT_2"/>
</dbReference>
<dbReference type="PANTHER" id="PTHR11439:SF455">
    <property type="entry name" value="RLK (RECEPTOR-LIKE PROTEIN KINASE) 8, PUTATIVE-RELATED"/>
    <property type="match status" value="1"/>
</dbReference>
<gene>
    <name evidence="2" type="ORF">J1N35_001131</name>
</gene>
<sequence>MHSVVPFISSIGFLLQFFNISLHIKSFVDVNRSTIILEFLAVAAFHTYDRVTFVPIVMISSSQASVPFHQSYPGLSSFPGLDPVCDSGQSGCGSAECHSPASVDSDAILPSLSSSLMSQQGTVNHPINAHAMVTRSKAGIFKPKTFTRRLLTLNLVLSLKHWLTRSGRLLFTRNGSINRRKARLVANGCSQVPGYDFKETFSPIVKPATIRVMLTIAVSRGWHLRQVDVNNVFLNGDIDTEVYMYQPPGFIQCDSTGRPLVCRLKKALYGLRQALRAWFDKLKHFLLGAGFLVSRSDVSLFVWVASDSTLYVLVYVDDIIITGDKSTVIDEFVKTLNAEFSLKDMGSLHYFLGIEVTRSSTGGVHLCQKKYIRDILAHCPMLHAKKVHTPMVSSAILSKDDGDRLSDPTKYRSLASALQYVVLTHPDIAYAVNRVFQFMHTSTVTHMVALKRILRYLCGMLDYGIIIRPSSRLSLVSYADANWGLDFDDRRSMSGYCVYFGQTPISWLSKKHQVVSHSMQKPNIKVSLLPLVNYSTSNPVLHSKFKHVELNLFFVRERVADGTLTVSEVLACDQVTDILTKSLSMSSFVRFRQFLQVLPVEKKDAY</sequence>
<dbReference type="InterPro" id="IPR043502">
    <property type="entry name" value="DNA/RNA_pol_sf"/>
</dbReference>
<dbReference type="EMBL" id="JAIQCV010000001">
    <property type="protein sequence ID" value="KAH1129753.1"/>
    <property type="molecule type" value="Genomic_DNA"/>
</dbReference>
<evidence type="ECO:0000313" key="3">
    <source>
        <dbReference type="Proteomes" id="UP000828251"/>
    </source>
</evidence>
<evidence type="ECO:0000313" key="2">
    <source>
        <dbReference type="EMBL" id="KAH1129753.1"/>
    </source>
</evidence>
<dbReference type="SUPFAM" id="SSF56672">
    <property type="entry name" value="DNA/RNA polymerases"/>
    <property type="match status" value="1"/>
</dbReference>
<reference evidence="2 3" key="1">
    <citation type="journal article" date="2021" name="Plant Biotechnol. J.">
        <title>Multi-omics assisted identification of the key and species-specific regulatory components of drought-tolerant mechanisms in Gossypium stocksii.</title>
        <authorList>
            <person name="Yu D."/>
            <person name="Ke L."/>
            <person name="Zhang D."/>
            <person name="Wu Y."/>
            <person name="Sun Y."/>
            <person name="Mei J."/>
            <person name="Sun J."/>
            <person name="Sun Y."/>
        </authorList>
    </citation>
    <scope>NUCLEOTIDE SEQUENCE [LARGE SCALE GENOMIC DNA]</scope>
    <source>
        <strain evidence="3">cv. E1</strain>
        <tissue evidence="2">Leaf</tissue>
    </source>
</reference>
<feature type="domain" description="Reverse transcriptase Ty1/copia-type" evidence="1">
    <location>
        <begin position="178"/>
        <end position="392"/>
    </location>
</feature>
<dbReference type="Proteomes" id="UP000828251">
    <property type="component" value="Unassembled WGS sequence"/>
</dbReference>
<dbReference type="OrthoDB" id="999257at2759"/>